<dbReference type="Pfam" id="PF01734">
    <property type="entry name" value="Patatin"/>
    <property type="match status" value="1"/>
</dbReference>
<dbReference type="InterPro" id="IPR016035">
    <property type="entry name" value="Acyl_Trfase/lysoPLipase"/>
</dbReference>
<sequence>METEKKNKPFKILALDGGGIKGLYTAALLSRLEEKAGKKAGDCFDLIAGTSTGGLIALGLAAEKPSKDLVNLYEQFGKSIFPTSNYKLIRWFQSQIFHFSKQTFLFGKYSAQNLKKALVDEFGEKELGQLSNLVVIPSFNLVNGMPRVFKYPHKEGDFFRDKHIPIVDAALATSAAPTYLPIHKYDNVLYVDGGVWANNPSLCAVAEAIQYFVGEDKEYSHIEILSIPCVTTPSGWVSKSRKRRSFIGWTDKLFQTSMDGQSYFTDYFLKNTIKLIAANSVYERIKAPSLSPAQMKVIQMDRADKKAIETLKALGDQDGFELANNRAIMNFFKTDISYIIK</sequence>
<dbReference type="KEGG" id="ptq:P700755_000212"/>
<dbReference type="HOGENOM" id="CLU_000288_144_9_10"/>
<dbReference type="InterPro" id="IPR002641">
    <property type="entry name" value="PNPLA_dom"/>
</dbReference>
<feature type="active site" description="Proton acceptor" evidence="3">
    <location>
        <position position="192"/>
    </location>
</feature>
<dbReference type="CDD" id="cd07199">
    <property type="entry name" value="Pat17_PNPLA8_PNPLA9_like"/>
    <property type="match status" value="1"/>
</dbReference>
<evidence type="ECO:0000256" key="3">
    <source>
        <dbReference type="PROSITE-ProRule" id="PRU01161"/>
    </source>
</evidence>
<protein>
    <submittedName>
        <fullName evidence="5">Patatin-like phospholipase</fullName>
    </submittedName>
</protein>
<dbReference type="AlphaFoldDB" id="K4IDR7"/>
<comment type="similarity">
    <text evidence="1">Belongs to the patatin family.</text>
</comment>
<dbReference type="PANTHER" id="PTHR32176:SF92">
    <property type="entry name" value="XYLOSE ISOMERASE"/>
    <property type="match status" value="1"/>
</dbReference>
<evidence type="ECO:0000259" key="4">
    <source>
        <dbReference type="PROSITE" id="PS51635"/>
    </source>
</evidence>
<dbReference type="PANTHER" id="PTHR32176">
    <property type="entry name" value="XYLOSE ISOMERASE"/>
    <property type="match status" value="1"/>
</dbReference>
<feature type="short sequence motif" description="DGA/G" evidence="3">
    <location>
        <begin position="192"/>
        <end position="194"/>
    </location>
</feature>
<reference evidence="5" key="2">
    <citation type="submission" date="2012-09" db="EMBL/GenBank/DDBJ databases">
        <title>The complete sequence of Psychroflexus torquis an extreme psychrophile from sea-ice that is stimulated by light.</title>
        <authorList>
            <person name="Feng S."/>
            <person name="Powell S.M."/>
            <person name="Bowman J.P."/>
        </authorList>
    </citation>
    <scope>NUCLEOTIDE SEQUENCE [LARGE SCALE GENOMIC DNA]</scope>
    <source>
        <strain evidence="5">ATCC 700755</strain>
    </source>
</reference>
<dbReference type="RefSeq" id="WP_015022886.1">
    <property type="nucleotide sequence ID" value="NC_018721.1"/>
</dbReference>
<dbReference type="PROSITE" id="PS51635">
    <property type="entry name" value="PNPLA"/>
    <property type="match status" value="1"/>
</dbReference>
<keyword evidence="6" id="KW-1185">Reference proteome</keyword>
<dbReference type="Gene3D" id="3.40.1090.10">
    <property type="entry name" value="Cytosolic phospholipase A2 catalytic domain"/>
    <property type="match status" value="1"/>
</dbReference>
<name>K4IDR7_PSYTT</name>
<dbReference type="NCBIfam" id="NF041079">
    <property type="entry name" value="CBASS_lipase"/>
    <property type="match status" value="1"/>
</dbReference>
<feature type="domain" description="PNPLA" evidence="4">
    <location>
        <begin position="13"/>
        <end position="205"/>
    </location>
</feature>
<keyword evidence="3" id="KW-0378">Hydrolase</keyword>
<evidence type="ECO:0000256" key="1">
    <source>
        <dbReference type="ARBA" id="ARBA00010240"/>
    </source>
</evidence>
<evidence type="ECO:0000256" key="2">
    <source>
        <dbReference type="ARBA" id="ARBA00023098"/>
    </source>
</evidence>
<gene>
    <name evidence="5" type="ordered locus">P700755_000212</name>
</gene>
<evidence type="ECO:0000313" key="5">
    <source>
        <dbReference type="EMBL" id="AFU67266.1"/>
    </source>
</evidence>
<feature type="short sequence motif" description="GXGXXG" evidence="3">
    <location>
        <begin position="17"/>
        <end position="22"/>
    </location>
</feature>
<dbReference type="GO" id="GO:0016042">
    <property type="term" value="P:lipid catabolic process"/>
    <property type="evidence" value="ECO:0007669"/>
    <property type="project" value="UniProtKB-UniRule"/>
</dbReference>
<reference evidence="5" key="1">
    <citation type="submission" date="2006-03" db="EMBL/GenBank/DDBJ databases">
        <authorList>
            <person name="Bowman J."/>
            <person name="Ferriera S."/>
            <person name="Johnson J."/>
            <person name="Kravitz S."/>
            <person name="Halpern A."/>
            <person name="Remington K."/>
            <person name="Beeson K."/>
            <person name="Tran B."/>
            <person name="Rogers Y.-H."/>
            <person name="Friedman R."/>
            <person name="Venter J.C."/>
        </authorList>
    </citation>
    <scope>NUCLEOTIDE SEQUENCE [LARGE SCALE GENOMIC DNA]</scope>
    <source>
        <strain evidence="5">ATCC 700755</strain>
    </source>
</reference>
<dbReference type="eggNOG" id="COG3621">
    <property type="taxonomic scope" value="Bacteria"/>
</dbReference>
<accession>K4IDR7</accession>
<organism evidence="5 6">
    <name type="scientific">Psychroflexus torquis (strain ATCC 700755 / CIP 106069 / ACAM 623)</name>
    <dbReference type="NCBI Taxonomy" id="313595"/>
    <lineage>
        <taxon>Bacteria</taxon>
        <taxon>Pseudomonadati</taxon>
        <taxon>Bacteroidota</taxon>
        <taxon>Flavobacteriia</taxon>
        <taxon>Flavobacteriales</taxon>
        <taxon>Flavobacteriaceae</taxon>
        <taxon>Psychroflexus</taxon>
    </lineage>
</organism>
<dbReference type="SUPFAM" id="SSF52151">
    <property type="entry name" value="FabD/lysophospholipase-like"/>
    <property type="match status" value="1"/>
</dbReference>
<feature type="short sequence motif" description="GXSXG" evidence="3">
    <location>
        <begin position="49"/>
        <end position="53"/>
    </location>
</feature>
<keyword evidence="3" id="KW-0442">Lipid degradation</keyword>
<dbReference type="Proteomes" id="UP000008514">
    <property type="component" value="Chromosome"/>
</dbReference>
<dbReference type="EMBL" id="CP003879">
    <property type="protein sequence ID" value="AFU67266.1"/>
    <property type="molecule type" value="Genomic_DNA"/>
</dbReference>
<dbReference type="STRING" id="313595.P700755_000212"/>
<proteinExistence type="inferred from homology"/>
<keyword evidence="2 3" id="KW-0443">Lipid metabolism</keyword>
<dbReference type="GO" id="GO:0016787">
    <property type="term" value="F:hydrolase activity"/>
    <property type="evidence" value="ECO:0007669"/>
    <property type="project" value="UniProtKB-UniRule"/>
</dbReference>
<evidence type="ECO:0000313" key="6">
    <source>
        <dbReference type="Proteomes" id="UP000008514"/>
    </source>
</evidence>
<feature type="active site" description="Nucleophile" evidence="3">
    <location>
        <position position="51"/>
    </location>
</feature>
<dbReference type="OrthoDB" id="9807112at2"/>